<dbReference type="RefSeq" id="WP_209703346.1">
    <property type="nucleotide sequence ID" value="NZ_JAGGLM010000032.1"/>
</dbReference>
<sequence length="489" mass="53203">MKKKIILLFAISVLISFHSTVKAASAQVERLWGSDRYKTCSAIVTKGWQNSDCAVIVNGSNFPDALSASTLAKKYNAPILLTENDKLNSDTYNQLIRLNIKKAFIVGGTGVINTSIEDQLNAMNIQTKRFSGQDRTSTSVDVAKEIGTSSGIILTTDSSYTDALSVSPIAAKLQIPIILMPKDYVPDSVASFIKENNITKTYVVGGEDLISDSAVSNFPDVQRITGNDAYERNINVINKFWDKFDFGTAFLASSKDFADALSGSAFAALNGNPIVLVGDDLEDTTKSFIANKAFTKLYILGGTAGISDNTADVIANGGQASNPSTSQVTNVNAKEHSQGISLNVPNNLPDSLKYTQIQEDKLKSFLTSHNSLLAEEPYFSAILNSAEEYNVNPLLLFAITGQEENFVQQDGKDASKIANNPFNVYQSWQLYNTNIDDSSQIAARTVVKLCVDLPSGEDAFAWIGKKYAEDGNWGIKVHTIFNELEQQVK</sequence>
<dbReference type="InterPro" id="IPR007253">
    <property type="entry name" value="Cell_wall-bd_2"/>
</dbReference>
<name>A0ABS4KWU2_9CLOT</name>
<dbReference type="Pfam" id="PF04122">
    <property type="entry name" value="CW_binding_2"/>
    <property type="match status" value="3"/>
</dbReference>
<accession>A0ABS4KWU2</accession>
<gene>
    <name evidence="2" type="ORF">J2Z42_002842</name>
</gene>
<dbReference type="InterPro" id="IPR051922">
    <property type="entry name" value="Bact_Sporulation_Assoc"/>
</dbReference>
<keyword evidence="1" id="KW-0732">Signal</keyword>
<proteinExistence type="predicted"/>
<dbReference type="Gene3D" id="3.40.50.12090">
    <property type="match status" value="2"/>
</dbReference>
<keyword evidence="3" id="KW-1185">Reference proteome</keyword>
<dbReference type="Proteomes" id="UP001519307">
    <property type="component" value="Unassembled WGS sequence"/>
</dbReference>
<protein>
    <submittedName>
        <fullName evidence="2">Cell wall-binding protein</fullName>
    </submittedName>
</protein>
<feature type="chain" id="PRO_5046464581" evidence="1">
    <location>
        <begin position="24"/>
        <end position="489"/>
    </location>
</feature>
<evidence type="ECO:0000313" key="2">
    <source>
        <dbReference type="EMBL" id="MBP2034115.1"/>
    </source>
</evidence>
<dbReference type="PANTHER" id="PTHR30032">
    <property type="entry name" value="N-ACETYLMURAMOYL-L-ALANINE AMIDASE-RELATED"/>
    <property type="match status" value="1"/>
</dbReference>
<evidence type="ECO:0000313" key="3">
    <source>
        <dbReference type="Proteomes" id="UP001519307"/>
    </source>
</evidence>
<reference evidence="2 3" key="1">
    <citation type="submission" date="2021-03" db="EMBL/GenBank/DDBJ databases">
        <title>Genomic Encyclopedia of Type Strains, Phase IV (KMG-IV): sequencing the most valuable type-strain genomes for metagenomic binning, comparative biology and taxonomic classification.</title>
        <authorList>
            <person name="Goeker M."/>
        </authorList>
    </citation>
    <scope>NUCLEOTIDE SEQUENCE [LARGE SCALE GENOMIC DNA]</scope>
    <source>
        <strain evidence="2 3">DSM 28783</strain>
    </source>
</reference>
<dbReference type="PANTHER" id="PTHR30032:SF8">
    <property type="entry name" value="GERMINATION-SPECIFIC N-ACETYLMURAMOYL-L-ALANINE AMIDASE"/>
    <property type="match status" value="1"/>
</dbReference>
<evidence type="ECO:0000256" key="1">
    <source>
        <dbReference type="SAM" id="SignalP"/>
    </source>
</evidence>
<organism evidence="2 3">
    <name type="scientific">Clostridium algifaecis</name>
    <dbReference type="NCBI Taxonomy" id="1472040"/>
    <lineage>
        <taxon>Bacteria</taxon>
        <taxon>Bacillati</taxon>
        <taxon>Bacillota</taxon>
        <taxon>Clostridia</taxon>
        <taxon>Eubacteriales</taxon>
        <taxon>Clostridiaceae</taxon>
        <taxon>Clostridium</taxon>
    </lineage>
</organism>
<feature type="signal peptide" evidence="1">
    <location>
        <begin position="1"/>
        <end position="23"/>
    </location>
</feature>
<dbReference type="EMBL" id="JAGGLM010000032">
    <property type="protein sequence ID" value="MBP2034115.1"/>
    <property type="molecule type" value="Genomic_DNA"/>
</dbReference>
<comment type="caution">
    <text evidence="2">The sequence shown here is derived from an EMBL/GenBank/DDBJ whole genome shotgun (WGS) entry which is preliminary data.</text>
</comment>